<gene>
    <name evidence="2" type="ORF">CLOSTMETH_02318</name>
</gene>
<keyword evidence="3" id="KW-1185">Reference proteome</keyword>
<dbReference type="STRING" id="537013.CLOSTMETH_02318"/>
<dbReference type="HOGENOM" id="CLU_2842073_0_0_9"/>
<feature type="compositionally biased region" description="Basic and acidic residues" evidence="1">
    <location>
        <begin position="55"/>
        <end position="65"/>
    </location>
</feature>
<dbReference type="Proteomes" id="UP000003340">
    <property type="component" value="Unassembled WGS sequence"/>
</dbReference>
<evidence type="ECO:0000256" key="1">
    <source>
        <dbReference type="SAM" id="MobiDB-lite"/>
    </source>
</evidence>
<sequence>MEHKKRVLRGNHTRIDPDMERMIPEHADDYFPLTDFQMNATRKVDPTTNAQNASDARDFCIENKK</sequence>
<reference evidence="2 3" key="2">
    <citation type="submission" date="2009-02" db="EMBL/GenBank/DDBJ databases">
        <title>Draft genome sequence of Clostridium methylpentosum (DSM 5476).</title>
        <authorList>
            <person name="Sudarsanam P."/>
            <person name="Ley R."/>
            <person name="Guruge J."/>
            <person name="Turnbaugh P.J."/>
            <person name="Mahowald M."/>
            <person name="Liep D."/>
            <person name="Gordon J."/>
        </authorList>
    </citation>
    <scope>NUCLEOTIDE SEQUENCE [LARGE SCALE GENOMIC DNA]</scope>
    <source>
        <strain evidence="2 3">DSM 5476</strain>
    </source>
</reference>
<evidence type="ECO:0000313" key="2">
    <source>
        <dbReference type="EMBL" id="EEG30077.1"/>
    </source>
</evidence>
<dbReference type="AlphaFoldDB" id="C0EEM9"/>
<evidence type="ECO:0000313" key="3">
    <source>
        <dbReference type="Proteomes" id="UP000003340"/>
    </source>
</evidence>
<name>C0EEM9_9FIRM</name>
<organism evidence="2 3">
    <name type="scientific">[Clostridium] methylpentosum DSM 5476</name>
    <dbReference type="NCBI Taxonomy" id="537013"/>
    <lineage>
        <taxon>Bacteria</taxon>
        <taxon>Bacillati</taxon>
        <taxon>Bacillota</taxon>
        <taxon>Clostridia</taxon>
        <taxon>Eubacteriales</taxon>
        <taxon>Oscillospiraceae</taxon>
        <taxon>Oscillospiraceae incertae sedis</taxon>
    </lineage>
</organism>
<proteinExistence type="predicted"/>
<reference evidence="2 3" key="1">
    <citation type="submission" date="2009-01" db="EMBL/GenBank/DDBJ databases">
        <authorList>
            <person name="Fulton L."/>
            <person name="Clifton S."/>
            <person name="Fulton B."/>
            <person name="Xu J."/>
            <person name="Minx P."/>
            <person name="Pepin K.H."/>
            <person name="Johnson M."/>
            <person name="Bhonagiri V."/>
            <person name="Nash W.E."/>
            <person name="Mardis E.R."/>
            <person name="Wilson R.K."/>
        </authorList>
    </citation>
    <scope>NUCLEOTIDE SEQUENCE [LARGE SCALE GENOMIC DNA]</scope>
    <source>
        <strain evidence="2 3">DSM 5476</strain>
    </source>
</reference>
<accession>C0EEM9</accession>
<feature type="compositionally biased region" description="Polar residues" evidence="1">
    <location>
        <begin position="45"/>
        <end position="54"/>
    </location>
</feature>
<protein>
    <submittedName>
        <fullName evidence="2">Uncharacterized protein</fullName>
    </submittedName>
</protein>
<comment type="caution">
    <text evidence="2">The sequence shown here is derived from an EMBL/GenBank/DDBJ whole genome shotgun (WGS) entry which is preliminary data.</text>
</comment>
<dbReference type="EMBL" id="ACEC01000076">
    <property type="protein sequence ID" value="EEG30077.1"/>
    <property type="molecule type" value="Genomic_DNA"/>
</dbReference>
<feature type="region of interest" description="Disordered" evidence="1">
    <location>
        <begin position="45"/>
        <end position="65"/>
    </location>
</feature>